<name>A0AAW0L423_QUESU</name>
<dbReference type="EMBL" id="PKMF04000161">
    <property type="protein sequence ID" value="KAK7846040.1"/>
    <property type="molecule type" value="Genomic_DNA"/>
</dbReference>
<dbReference type="InterPro" id="IPR036691">
    <property type="entry name" value="Endo/exonu/phosph_ase_sf"/>
</dbReference>
<dbReference type="Proteomes" id="UP000237347">
    <property type="component" value="Unassembled WGS sequence"/>
</dbReference>
<reference evidence="1 2" key="1">
    <citation type="journal article" date="2018" name="Sci. Data">
        <title>The draft genome sequence of cork oak.</title>
        <authorList>
            <person name="Ramos A.M."/>
            <person name="Usie A."/>
            <person name="Barbosa P."/>
            <person name="Barros P.M."/>
            <person name="Capote T."/>
            <person name="Chaves I."/>
            <person name="Simoes F."/>
            <person name="Abreu I."/>
            <person name="Carrasquinho I."/>
            <person name="Faro C."/>
            <person name="Guimaraes J.B."/>
            <person name="Mendonca D."/>
            <person name="Nobrega F."/>
            <person name="Rodrigues L."/>
            <person name="Saibo N.J.M."/>
            <person name="Varela M.C."/>
            <person name="Egas C."/>
            <person name="Matos J."/>
            <person name="Miguel C.M."/>
            <person name="Oliveira M.M."/>
            <person name="Ricardo C.P."/>
            <person name="Goncalves S."/>
        </authorList>
    </citation>
    <scope>NUCLEOTIDE SEQUENCE [LARGE SCALE GENOMIC DNA]</scope>
    <source>
        <strain evidence="2">cv. HL8</strain>
    </source>
</reference>
<accession>A0AAW0L423</accession>
<organism evidence="1 2">
    <name type="scientific">Quercus suber</name>
    <name type="common">Cork oak</name>
    <dbReference type="NCBI Taxonomy" id="58331"/>
    <lineage>
        <taxon>Eukaryota</taxon>
        <taxon>Viridiplantae</taxon>
        <taxon>Streptophyta</taxon>
        <taxon>Embryophyta</taxon>
        <taxon>Tracheophyta</taxon>
        <taxon>Spermatophyta</taxon>
        <taxon>Magnoliopsida</taxon>
        <taxon>eudicotyledons</taxon>
        <taxon>Gunneridae</taxon>
        <taxon>Pentapetalae</taxon>
        <taxon>rosids</taxon>
        <taxon>fabids</taxon>
        <taxon>Fagales</taxon>
        <taxon>Fagaceae</taxon>
        <taxon>Quercus</taxon>
    </lineage>
</organism>
<dbReference type="PANTHER" id="PTHR33710:SF62">
    <property type="entry name" value="DUF4283 DOMAIN PROTEIN"/>
    <property type="match status" value="1"/>
</dbReference>
<protein>
    <recommendedName>
        <fullName evidence="3">Endonuclease/exonuclease/phosphatase domain-containing protein</fullName>
    </recommendedName>
</protein>
<keyword evidence="2" id="KW-1185">Reference proteome</keyword>
<evidence type="ECO:0008006" key="3">
    <source>
        <dbReference type="Google" id="ProtNLM"/>
    </source>
</evidence>
<dbReference type="PANTHER" id="PTHR33710">
    <property type="entry name" value="BNAC02G09200D PROTEIN"/>
    <property type="match status" value="1"/>
</dbReference>
<gene>
    <name evidence="1" type="ORF">CFP56_008494</name>
</gene>
<dbReference type="Gene3D" id="3.60.10.10">
    <property type="entry name" value="Endonuclease/exonuclease/phosphatase"/>
    <property type="match status" value="1"/>
</dbReference>
<sequence length="183" mass="21680">MQNFREVLDHCGFVDLGFLGPEFTWHGRRGGELIWERLDRGVANYEWLARFPTGRIKHLNCFTSDHRPILLSLDAGGEHKKWNRKPFRFEAMWVSDSGCRDVITRAWDCTPDGTPMFVTASKLKRCKQSLKAWSREHFGNVKKRIKELKDRLWRAKDDSARSRNFEEFDCLKRELNVLYDKED</sequence>
<comment type="caution">
    <text evidence="1">The sequence shown here is derived from an EMBL/GenBank/DDBJ whole genome shotgun (WGS) entry which is preliminary data.</text>
</comment>
<dbReference type="SUPFAM" id="SSF56219">
    <property type="entry name" value="DNase I-like"/>
    <property type="match status" value="1"/>
</dbReference>
<evidence type="ECO:0000313" key="2">
    <source>
        <dbReference type="Proteomes" id="UP000237347"/>
    </source>
</evidence>
<evidence type="ECO:0000313" key="1">
    <source>
        <dbReference type="EMBL" id="KAK7846040.1"/>
    </source>
</evidence>
<proteinExistence type="predicted"/>
<dbReference type="AlphaFoldDB" id="A0AAW0L423"/>